<dbReference type="GO" id="GO:0009032">
    <property type="term" value="F:thymidine phosphorylase activity"/>
    <property type="evidence" value="ECO:0007669"/>
    <property type="project" value="UniProtKB-UniRule"/>
</dbReference>
<evidence type="ECO:0000256" key="2">
    <source>
        <dbReference type="ARBA" id="ARBA00022679"/>
    </source>
</evidence>
<dbReference type="InterPro" id="IPR035902">
    <property type="entry name" value="Nuc_phospho_transferase"/>
</dbReference>
<organism evidence="6 7">
    <name type="scientific">Roseateles puraquae</name>
    <dbReference type="NCBI Taxonomy" id="431059"/>
    <lineage>
        <taxon>Bacteria</taxon>
        <taxon>Pseudomonadati</taxon>
        <taxon>Pseudomonadota</taxon>
        <taxon>Betaproteobacteria</taxon>
        <taxon>Burkholderiales</taxon>
        <taxon>Sphaerotilaceae</taxon>
        <taxon>Roseateles</taxon>
    </lineage>
</organism>
<dbReference type="SUPFAM" id="SSF54680">
    <property type="entry name" value="Pyrimidine nucleoside phosphorylase C-terminal domain"/>
    <property type="match status" value="1"/>
</dbReference>
<feature type="domain" description="Pyrimidine nucleoside phosphorylase C-terminal" evidence="5">
    <location>
        <begin position="438"/>
        <end position="505"/>
    </location>
</feature>
<comment type="catalytic activity">
    <reaction evidence="3 4">
        <text>thymidine + phosphate = 2-deoxy-alpha-D-ribose 1-phosphate + thymine</text>
        <dbReference type="Rhea" id="RHEA:16037"/>
        <dbReference type="ChEBI" id="CHEBI:17748"/>
        <dbReference type="ChEBI" id="CHEBI:17821"/>
        <dbReference type="ChEBI" id="CHEBI:43474"/>
        <dbReference type="ChEBI" id="CHEBI:57259"/>
        <dbReference type="EC" id="2.4.2.4"/>
    </reaction>
</comment>
<dbReference type="SUPFAM" id="SSF47648">
    <property type="entry name" value="Nucleoside phosphorylase/phosphoribosyltransferase N-terminal domain"/>
    <property type="match status" value="1"/>
</dbReference>
<dbReference type="Pfam" id="PF02885">
    <property type="entry name" value="Glycos_trans_3N"/>
    <property type="match status" value="1"/>
</dbReference>
<reference evidence="6 7" key="1">
    <citation type="journal article" date="2007" name="Int. J. Syst. Evol. Microbiol.">
        <title>Description of Pelomonas aquatica sp. nov. and Pelomonas puraquae sp. nov., isolated from industrial and haemodialysis water.</title>
        <authorList>
            <person name="Gomila M."/>
            <person name="Bowien B."/>
            <person name="Falsen E."/>
            <person name="Moore E.R."/>
            <person name="Lalucat J."/>
        </authorList>
    </citation>
    <scope>NUCLEOTIDE SEQUENCE [LARGE SCALE GENOMIC DNA]</scope>
    <source>
        <strain evidence="6 7">CCUG 52769</strain>
    </source>
</reference>
<protein>
    <recommendedName>
        <fullName evidence="4">Putative thymidine phosphorylase</fullName>
        <ecNumber evidence="4">2.4.2.4</ecNumber>
    </recommendedName>
    <alternativeName>
        <fullName evidence="4">TdRPase</fullName>
    </alternativeName>
</protein>
<keyword evidence="1 4" id="KW-0328">Glycosyltransferase</keyword>
<dbReference type="NCBIfam" id="NF003338">
    <property type="entry name" value="PRK04350.1"/>
    <property type="match status" value="1"/>
</dbReference>
<dbReference type="Gene3D" id="1.20.970.50">
    <property type="match status" value="1"/>
</dbReference>
<dbReference type="Gene3D" id="3.40.1030.10">
    <property type="entry name" value="Nucleoside phosphorylase/phosphoribosyltransferase catalytic domain"/>
    <property type="match status" value="1"/>
</dbReference>
<name>A0A254MZT7_9BURK</name>
<evidence type="ECO:0000256" key="3">
    <source>
        <dbReference type="ARBA" id="ARBA00048550"/>
    </source>
</evidence>
<dbReference type="HAMAP" id="MF_00703">
    <property type="entry name" value="Thymid_phosp_2"/>
    <property type="match status" value="1"/>
</dbReference>
<dbReference type="InterPro" id="IPR013466">
    <property type="entry name" value="Thymidine/AMP_Pase"/>
</dbReference>
<comment type="caution">
    <text evidence="6">The sequence shown here is derived from an EMBL/GenBank/DDBJ whole genome shotgun (WGS) entry which is preliminary data.</text>
</comment>
<dbReference type="GO" id="GO:0006213">
    <property type="term" value="P:pyrimidine nucleoside metabolic process"/>
    <property type="evidence" value="ECO:0007669"/>
    <property type="project" value="InterPro"/>
</dbReference>
<comment type="similarity">
    <text evidence="4">Belongs to the thymidine/pyrimidine-nucleoside phosphorylase family. Type 2 subfamily.</text>
</comment>
<keyword evidence="2 4" id="KW-0808">Transferase</keyword>
<dbReference type="GO" id="GO:0006206">
    <property type="term" value="P:pyrimidine nucleobase metabolic process"/>
    <property type="evidence" value="ECO:0007669"/>
    <property type="project" value="InterPro"/>
</dbReference>
<dbReference type="InterPro" id="IPR017872">
    <property type="entry name" value="Pyrmidine_PPase_CS"/>
</dbReference>
<dbReference type="PANTHER" id="PTHR10515">
    <property type="entry name" value="THYMIDINE PHOSPHORYLASE"/>
    <property type="match status" value="1"/>
</dbReference>
<dbReference type="InterPro" id="IPR000312">
    <property type="entry name" value="Glycosyl_Trfase_fam3"/>
</dbReference>
<keyword evidence="7" id="KW-1185">Reference proteome</keyword>
<dbReference type="OrthoDB" id="341217at2"/>
<evidence type="ECO:0000259" key="5">
    <source>
        <dbReference type="SMART" id="SM00941"/>
    </source>
</evidence>
<dbReference type="SMART" id="SM00941">
    <property type="entry name" value="PYNP_C"/>
    <property type="match status" value="1"/>
</dbReference>
<dbReference type="PANTHER" id="PTHR10515:SF0">
    <property type="entry name" value="THYMIDINE PHOSPHORYLASE"/>
    <property type="match status" value="1"/>
</dbReference>
<dbReference type="InterPro" id="IPR013102">
    <property type="entry name" value="PYNP_C"/>
</dbReference>
<dbReference type="EMBL" id="NISI01000019">
    <property type="protein sequence ID" value="OWQ99917.1"/>
    <property type="molecule type" value="Genomic_DNA"/>
</dbReference>
<evidence type="ECO:0000313" key="6">
    <source>
        <dbReference type="EMBL" id="OWQ99917.1"/>
    </source>
</evidence>
<dbReference type="InterPro" id="IPR000053">
    <property type="entry name" value="Thymidine/pyrmidine_PPase"/>
</dbReference>
<evidence type="ECO:0000313" key="7">
    <source>
        <dbReference type="Proteomes" id="UP000197446"/>
    </source>
</evidence>
<dbReference type="NCBIfam" id="TIGR02645">
    <property type="entry name" value="ARCH_P_rylase"/>
    <property type="match status" value="1"/>
</dbReference>
<dbReference type="GO" id="GO:0004645">
    <property type="term" value="F:1,4-alpha-oligoglucan phosphorylase activity"/>
    <property type="evidence" value="ECO:0007669"/>
    <property type="project" value="InterPro"/>
</dbReference>
<dbReference type="GO" id="GO:0005829">
    <property type="term" value="C:cytosol"/>
    <property type="evidence" value="ECO:0007669"/>
    <property type="project" value="TreeGrafter"/>
</dbReference>
<dbReference type="Gene3D" id="3.90.1170.30">
    <property type="entry name" value="Pyrimidine nucleoside phosphorylase-like, C-terminal domain"/>
    <property type="match status" value="1"/>
</dbReference>
<accession>A0A254MZT7</accession>
<evidence type="ECO:0000256" key="4">
    <source>
        <dbReference type="HAMAP-Rule" id="MF_00703"/>
    </source>
</evidence>
<sequence length="514" mass="53719">MSLGSHSVMQGDNTLRAWRTGIDTYQEFVVYMRRDCPACRSEGFTTQARVLLSAAGQRSIVATLSVVEAEWLSSGDAGLSESAWAALGAQPGEPITVSHAPPLYSLSHVRAKVYGHKLGDTEFAEVISDVAAGRYSDLHLATFVTACAGDRLDLAETVSLTKAMIAAGDRIDWGRQPVVDKHCVGGLPGNRTTLLVVPIVAACGLTIPKTSSRAITSPAGTADTMEVLAPVDLDIASMRRAVERTGACIVWGGSVRLSPADDVLIRVERPLDLDSEGQLVASVLSKKAAAGSTHVLIDLPVGRTAKVRSEAAATSLGRRLQEVGAAIGLHVSLRLTDGEQPVGRGIGPALEARDVLAVLQGAANAPDDLRQRALCLAGDILEMGGVVPAGSGLTLANQVLADGRAWARFQDICAAQGGMREIPVAPHRQAVDAHASGRIVSVDNRVLARAAKLAGAPTAPAAGIDVHARLGEYVEKGQALFTLHSQAPGELAYAMSYVASRPPIFQISPTGESQ</sequence>
<dbReference type="PROSITE" id="PS00647">
    <property type="entry name" value="THYMID_PHOSPHORYLASE"/>
    <property type="match status" value="1"/>
</dbReference>
<dbReference type="InterPro" id="IPR036320">
    <property type="entry name" value="Glycosyl_Trfase_fam3_N_dom_sf"/>
</dbReference>
<dbReference type="InterPro" id="IPR036566">
    <property type="entry name" value="PYNP-like_C_sf"/>
</dbReference>
<proteinExistence type="inferred from homology"/>
<dbReference type="SUPFAM" id="SSF52418">
    <property type="entry name" value="Nucleoside phosphorylase/phosphoribosyltransferase catalytic domain"/>
    <property type="match status" value="1"/>
</dbReference>
<dbReference type="EC" id="2.4.2.4" evidence="4"/>
<dbReference type="InterPro" id="IPR017459">
    <property type="entry name" value="Glycosyl_Trfase_fam3_N_dom"/>
</dbReference>
<dbReference type="Proteomes" id="UP000197446">
    <property type="component" value="Unassembled WGS sequence"/>
</dbReference>
<dbReference type="Pfam" id="PF00591">
    <property type="entry name" value="Glycos_transf_3"/>
    <property type="match status" value="1"/>
</dbReference>
<dbReference type="Pfam" id="PF07831">
    <property type="entry name" value="PYNP_C"/>
    <property type="match status" value="1"/>
</dbReference>
<evidence type="ECO:0000256" key="1">
    <source>
        <dbReference type="ARBA" id="ARBA00022676"/>
    </source>
</evidence>
<dbReference type="InterPro" id="IPR028579">
    <property type="entry name" value="Thym_Pase_Put"/>
</dbReference>
<gene>
    <name evidence="6" type="ORF">CDO81_25820</name>
</gene>
<dbReference type="AlphaFoldDB" id="A0A254MZT7"/>